<dbReference type="AlphaFoldDB" id="A8APW6"/>
<proteinExistence type="predicted"/>
<name>A8APW6_CITK8</name>
<accession>A8APW6</accession>
<gene>
    <name evidence="1" type="ordered locus">CKO_04475</name>
</gene>
<dbReference type="KEGG" id="cko:CKO_04475"/>
<evidence type="ECO:0000313" key="2">
    <source>
        <dbReference type="Proteomes" id="UP000008148"/>
    </source>
</evidence>
<dbReference type="Proteomes" id="UP000008148">
    <property type="component" value="Chromosome"/>
</dbReference>
<reference evidence="1 2" key="1">
    <citation type="submission" date="2007-08" db="EMBL/GenBank/DDBJ databases">
        <authorList>
            <consortium name="The Citrobacter koseri Genome Sequencing Project"/>
            <person name="McClelland M."/>
            <person name="Sanderson E.K."/>
            <person name="Porwollik S."/>
            <person name="Spieth J."/>
            <person name="Clifton W.S."/>
            <person name="Latreille P."/>
            <person name="Courtney L."/>
            <person name="Wang C."/>
            <person name="Pepin K."/>
            <person name="Bhonagiri V."/>
            <person name="Nash W."/>
            <person name="Johnson M."/>
            <person name="Thiruvilangam P."/>
            <person name="Wilson R."/>
        </authorList>
    </citation>
    <scope>NUCLEOTIDE SEQUENCE [LARGE SCALE GENOMIC DNA]</scope>
    <source>
        <strain evidence="2">ATCC BAA-895 / CDC 4225-83 / SGSC4696</strain>
    </source>
</reference>
<sequence>MMNFSVFHFRTKRGKIFLAMPRPTVIASLRYRSVFAINTGPNRITPGLTM</sequence>
<keyword evidence="2" id="KW-1185">Reference proteome</keyword>
<organism evidence="1 2">
    <name type="scientific">Citrobacter koseri (strain ATCC BAA-895 / CDC 4225-83 / SGSC4696)</name>
    <dbReference type="NCBI Taxonomy" id="290338"/>
    <lineage>
        <taxon>Bacteria</taxon>
        <taxon>Pseudomonadati</taxon>
        <taxon>Pseudomonadota</taxon>
        <taxon>Gammaproteobacteria</taxon>
        <taxon>Enterobacterales</taxon>
        <taxon>Enterobacteriaceae</taxon>
        <taxon>Citrobacter</taxon>
    </lineage>
</organism>
<dbReference type="EMBL" id="CP000822">
    <property type="protein sequence ID" value="ABV15530.1"/>
    <property type="molecule type" value="Genomic_DNA"/>
</dbReference>
<evidence type="ECO:0000313" key="1">
    <source>
        <dbReference type="EMBL" id="ABV15530.1"/>
    </source>
</evidence>
<dbReference type="HOGENOM" id="CLU_3116097_0_0_6"/>
<protein>
    <submittedName>
        <fullName evidence="1">Uncharacterized protein</fullName>
    </submittedName>
</protein>